<dbReference type="AlphaFoldDB" id="A0A0A8X3F2"/>
<comment type="caution">
    <text evidence="1">The sequence shown here is derived from an EMBL/GenBank/DDBJ whole genome shotgun (WGS) entry which is preliminary data.</text>
</comment>
<accession>A0A0A8X3F2</accession>
<organism evidence="1 2">
    <name type="scientific">Mesobacillus selenatarsenatis (strain DSM 18680 / JCM 14380 / FERM P-15431 / SF-1)</name>
    <dbReference type="NCBI Taxonomy" id="1321606"/>
    <lineage>
        <taxon>Bacteria</taxon>
        <taxon>Bacillati</taxon>
        <taxon>Bacillota</taxon>
        <taxon>Bacilli</taxon>
        <taxon>Bacillales</taxon>
        <taxon>Bacillaceae</taxon>
        <taxon>Mesobacillus</taxon>
    </lineage>
</organism>
<name>A0A0A8X3F2_MESS1</name>
<proteinExistence type="predicted"/>
<evidence type="ECO:0000313" key="2">
    <source>
        <dbReference type="Proteomes" id="UP000031014"/>
    </source>
</evidence>
<keyword evidence="2" id="KW-1185">Reference proteome</keyword>
<dbReference type="STRING" id="1321606.SAMD00020551_2579"/>
<sequence>MTEETFDDRKIVFELGNILDGNAATNVFLNNVKHHKKLS</sequence>
<gene>
    <name evidence="1" type="ORF">SAMD00020551_2579</name>
</gene>
<evidence type="ECO:0000313" key="1">
    <source>
        <dbReference type="EMBL" id="GAM14428.1"/>
    </source>
</evidence>
<protein>
    <submittedName>
        <fullName evidence="1">Uncharacterized protein</fullName>
    </submittedName>
</protein>
<dbReference type="Proteomes" id="UP000031014">
    <property type="component" value="Unassembled WGS sequence"/>
</dbReference>
<dbReference type="EMBL" id="BASE01000056">
    <property type="protein sequence ID" value="GAM14428.1"/>
    <property type="molecule type" value="Genomic_DNA"/>
</dbReference>
<reference evidence="1 2" key="1">
    <citation type="submission" date="2013-06" db="EMBL/GenBank/DDBJ databases">
        <title>Whole genome shotgun sequence of Bacillus selenatarsenatis SF-1.</title>
        <authorList>
            <person name="Kuroda M."/>
            <person name="Sei K."/>
            <person name="Yamashita M."/>
            <person name="Ike M."/>
        </authorList>
    </citation>
    <scope>NUCLEOTIDE SEQUENCE [LARGE SCALE GENOMIC DNA]</scope>
    <source>
        <strain evidence="1 2">SF-1</strain>
    </source>
</reference>